<feature type="chain" id="PRO_5002825797" description="Sulfatase-modifying factor enzyme-like domain-containing protein" evidence="1">
    <location>
        <begin position="30"/>
        <end position="263"/>
    </location>
</feature>
<dbReference type="RefSeq" id="WP_012509580.1">
    <property type="nucleotide sequence ID" value="NC_011061.1"/>
</dbReference>
<evidence type="ECO:0000313" key="3">
    <source>
        <dbReference type="EMBL" id="ACF47375.1"/>
    </source>
</evidence>
<dbReference type="GO" id="GO:0120147">
    <property type="term" value="F:formylglycine-generating oxidase activity"/>
    <property type="evidence" value="ECO:0007669"/>
    <property type="project" value="TreeGrafter"/>
</dbReference>
<dbReference type="HOGENOM" id="CLU_012431_2_1_10"/>
<dbReference type="SUPFAM" id="SSF56436">
    <property type="entry name" value="C-type lectin-like"/>
    <property type="match status" value="1"/>
</dbReference>
<dbReference type="PANTHER" id="PTHR23150:SF19">
    <property type="entry name" value="FORMYLGLYCINE-GENERATING ENZYME"/>
    <property type="match status" value="1"/>
</dbReference>
<evidence type="ECO:0000256" key="1">
    <source>
        <dbReference type="SAM" id="SignalP"/>
    </source>
</evidence>
<dbReference type="InterPro" id="IPR042095">
    <property type="entry name" value="SUMF_sf"/>
</dbReference>
<evidence type="ECO:0000259" key="2">
    <source>
        <dbReference type="Pfam" id="PF03781"/>
    </source>
</evidence>
<dbReference type="InterPro" id="IPR016187">
    <property type="entry name" value="CTDL_fold"/>
</dbReference>
<reference evidence="3" key="1">
    <citation type="submission" date="2008-06" db="EMBL/GenBank/DDBJ databases">
        <title>Complete sequence of plasmid of Prosthecochloris aestuarii DSM 271.</title>
        <authorList>
            <consortium name="US DOE Joint Genome Institute"/>
            <person name="Lucas S."/>
            <person name="Copeland A."/>
            <person name="Lapidus A."/>
            <person name="Glavina del Rio T."/>
            <person name="Dalin E."/>
            <person name="Tice H."/>
            <person name="Bruce D."/>
            <person name="Goodwin L."/>
            <person name="Pitluck S."/>
            <person name="Schmutz J."/>
            <person name="Larimer F."/>
            <person name="Land M."/>
            <person name="Hauser L."/>
            <person name="Kyrpides N."/>
            <person name="Anderson I."/>
            <person name="Liu Z."/>
            <person name="Li T."/>
            <person name="Zhao F."/>
            <person name="Overmann J."/>
            <person name="Bryant D.A."/>
            <person name="Richardson P."/>
        </authorList>
    </citation>
    <scope>NUCLEOTIDE SEQUENCE [LARGE SCALE GENOMIC DNA]</scope>
    <source>
        <strain evidence="3">DSM 271</strain>
        <plasmid evidence="3">pPAES01</plasmid>
    </source>
</reference>
<proteinExistence type="predicted"/>
<evidence type="ECO:0000313" key="4">
    <source>
        <dbReference type="Proteomes" id="UP000002725"/>
    </source>
</evidence>
<dbReference type="InterPro" id="IPR005532">
    <property type="entry name" value="SUMF_dom"/>
</dbReference>
<dbReference type="eggNOG" id="COG1262">
    <property type="taxonomic scope" value="Bacteria"/>
</dbReference>
<dbReference type="PANTHER" id="PTHR23150">
    <property type="entry name" value="SULFATASE MODIFYING FACTOR 1, 2"/>
    <property type="match status" value="1"/>
</dbReference>
<feature type="signal peptide" evidence="1">
    <location>
        <begin position="1"/>
        <end position="29"/>
    </location>
</feature>
<dbReference type="InterPro" id="IPR051043">
    <property type="entry name" value="Sulfatase_Mod_Factor_Kinase"/>
</dbReference>
<keyword evidence="4" id="KW-1185">Reference proteome</keyword>
<dbReference type="Gene3D" id="3.90.1580.10">
    <property type="entry name" value="paralog of FGE (formylglycine-generating enzyme)"/>
    <property type="match status" value="1"/>
</dbReference>
<feature type="domain" description="Sulfatase-modifying factor enzyme-like" evidence="2">
    <location>
        <begin position="39"/>
        <end position="261"/>
    </location>
</feature>
<dbReference type="EMBL" id="CP001109">
    <property type="protein sequence ID" value="ACF47375.1"/>
    <property type="molecule type" value="Genomic_DNA"/>
</dbReference>
<dbReference type="Pfam" id="PF03781">
    <property type="entry name" value="FGE-sulfatase"/>
    <property type="match status" value="1"/>
</dbReference>
<dbReference type="Proteomes" id="UP000002725">
    <property type="component" value="Plasmid pPAES01"/>
</dbReference>
<geneLocation type="plasmid" evidence="3 4">
    <name>pPAES01</name>
</geneLocation>
<accession>B4S9P8</accession>
<organism evidence="3 4">
    <name type="scientific">Prosthecochloris aestuarii (strain DSM 271 / SK 413)</name>
    <dbReference type="NCBI Taxonomy" id="290512"/>
    <lineage>
        <taxon>Bacteria</taxon>
        <taxon>Pseudomonadati</taxon>
        <taxon>Chlorobiota</taxon>
        <taxon>Chlorobiia</taxon>
        <taxon>Chlorobiales</taxon>
        <taxon>Chlorobiaceae</taxon>
        <taxon>Prosthecochloris</taxon>
    </lineage>
</organism>
<dbReference type="AlphaFoldDB" id="B4S9P8"/>
<protein>
    <recommendedName>
        <fullName evidence="2">Sulfatase-modifying factor enzyme-like domain-containing protein</fullName>
    </recommendedName>
</protein>
<keyword evidence="1" id="KW-0732">Signal</keyword>
<sequence>MKKVKSLLTVLLLTTTVTSQLILTQMAQAADYTNSIGMEFVKISAGCFNMGRDPNFEDGSDDELPRHRVCITKPFYIGKTEVTQAQWVAVMGSNPSNFKGRNNPVETVSWNDVQTFIRRLNQKEGGNKYRLPTEAEWEYAARAGSSSTYHFGDDKGMVGQYGWYLDNSSERTHPVAQKRPNQWGLYDMHGNVWEWVQDWYDENYYRNSPMNDPKGPSSGRARVHRGGSWYVAAGNLRSACRSRLIFSPGSRYDDLGFRLVRQP</sequence>
<dbReference type="KEGG" id="paa:Paes_2385"/>
<name>B4S9P8_PROA2</name>
<keyword evidence="3" id="KW-0614">Plasmid</keyword>
<gene>
    <name evidence="3" type="ordered locus">Paes_2385</name>
</gene>